<protein>
    <submittedName>
        <fullName evidence="1">Uncharacterized protein</fullName>
    </submittedName>
</protein>
<proteinExistence type="predicted"/>
<reference evidence="1" key="1">
    <citation type="submission" date="2014-09" db="EMBL/GenBank/DDBJ databases">
        <authorList>
            <person name="Magalhaes I.L.F."/>
            <person name="Oliveira U."/>
            <person name="Santos F.R."/>
            <person name="Vidigal T.H.D.A."/>
            <person name="Brescovit A.D."/>
            <person name="Santos A.J."/>
        </authorList>
    </citation>
    <scope>NUCLEOTIDE SEQUENCE</scope>
    <source>
        <tissue evidence="1">Shoot tissue taken approximately 20 cm above the soil surface</tissue>
    </source>
</reference>
<dbReference type="PANTHER" id="PTHR33186">
    <property type="entry name" value="OS10G0136150 PROTEIN-RELATED"/>
    <property type="match status" value="1"/>
</dbReference>
<dbReference type="PANTHER" id="PTHR33186:SF13">
    <property type="entry name" value="OS10G0138300 PROTEIN"/>
    <property type="match status" value="1"/>
</dbReference>
<accession>A0A0A9HL68</accession>
<organism evidence="1">
    <name type="scientific">Arundo donax</name>
    <name type="common">Giant reed</name>
    <name type="synonym">Donax arundinaceus</name>
    <dbReference type="NCBI Taxonomy" id="35708"/>
    <lineage>
        <taxon>Eukaryota</taxon>
        <taxon>Viridiplantae</taxon>
        <taxon>Streptophyta</taxon>
        <taxon>Embryophyta</taxon>
        <taxon>Tracheophyta</taxon>
        <taxon>Spermatophyta</taxon>
        <taxon>Magnoliopsida</taxon>
        <taxon>Liliopsida</taxon>
        <taxon>Poales</taxon>
        <taxon>Poaceae</taxon>
        <taxon>PACMAD clade</taxon>
        <taxon>Arundinoideae</taxon>
        <taxon>Arundineae</taxon>
        <taxon>Arundo</taxon>
    </lineage>
</organism>
<evidence type="ECO:0000313" key="1">
    <source>
        <dbReference type="EMBL" id="JAE33603.1"/>
    </source>
</evidence>
<dbReference type="AlphaFoldDB" id="A0A0A9HL68"/>
<sequence>MSADIWVMPAEGGVLGFLILSDFSVQLWKRETDSDDVARWVLGRTIDLDNLLLLSSDEAHYPMIFGFAEDDNVLFIWTTIGIFTIQLESIEFMQFKEPSETHNSSICHPFAGVYTAGMPIDGGH</sequence>
<dbReference type="EMBL" id="GBRH01164293">
    <property type="protein sequence ID" value="JAE33603.1"/>
    <property type="molecule type" value="Transcribed_RNA"/>
</dbReference>
<reference evidence="1" key="2">
    <citation type="journal article" date="2015" name="Data Brief">
        <title>Shoot transcriptome of the giant reed, Arundo donax.</title>
        <authorList>
            <person name="Barrero R.A."/>
            <person name="Guerrero F.D."/>
            <person name="Moolhuijzen P."/>
            <person name="Goolsby J.A."/>
            <person name="Tidwell J."/>
            <person name="Bellgard S.E."/>
            <person name="Bellgard M.I."/>
        </authorList>
    </citation>
    <scope>NUCLEOTIDE SEQUENCE</scope>
    <source>
        <tissue evidence="1">Shoot tissue taken approximately 20 cm above the soil surface</tissue>
    </source>
</reference>
<name>A0A0A9HL68_ARUDO</name>